<proteinExistence type="predicted"/>
<evidence type="ECO:0000256" key="4">
    <source>
        <dbReference type="SAM" id="SignalP"/>
    </source>
</evidence>
<feature type="non-terminal residue" evidence="6">
    <location>
        <position position="117"/>
    </location>
</feature>
<feature type="domain" description="Ig-like" evidence="5">
    <location>
        <begin position="34"/>
        <end position="117"/>
    </location>
</feature>
<dbReference type="InterPro" id="IPR050199">
    <property type="entry name" value="IgHV"/>
</dbReference>
<dbReference type="GO" id="GO:0019814">
    <property type="term" value="C:immunoglobulin complex"/>
    <property type="evidence" value="ECO:0007669"/>
    <property type="project" value="UniProtKB-KW"/>
</dbReference>
<name>A6KDH6_RAT</name>
<dbReference type="PANTHER" id="PTHR23266">
    <property type="entry name" value="IMMUNOGLOBULIN HEAVY CHAIN"/>
    <property type="match status" value="1"/>
</dbReference>
<dbReference type="GO" id="GO:0002250">
    <property type="term" value="P:adaptive immune response"/>
    <property type="evidence" value="ECO:0007669"/>
    <property type="project" value="UniProtKB-KW"/>
</dbReference>
<reference evidence="7" key="1">
    <citation type="submission" date="2005-09" db="EMBL/GenBank/DDBJ databases">
        <authorList>
            <person name="Mural R.J."/>
            <person name="Li P.W."/>
            <person name="Adams M.D."/>
            <person name="Amanatides P.G."/>
            <person name="Baden-Tillson H."/>
            <person name="Barnstead M."/>
            <person name="Chin S.H."/>
            <person name="Dew I."/>
            <person name="Evans C.A."/>
            <person name="Ferriera S."/>
            <person name="Flanigan M."/>
            <person name="Fosler C."/>
            <person name="Glodek A."/>
            <person name="Gu Z."/>
            <person name="Holt R.A."/>
            <person name="Jennings D."/>
            <person name="Kraft C.L."/>
            <person name="Lu F."/>
            <person name="Nguyen T."/>
            <person name="Nusskern D.R."/>
            <person name="Pfannkoch C.M."/>
            <person name="Sitter C."/>
            <person name="Sutton G.G."/>
            <person name="Venter J.C."/>
            <person name="Wang Z."/>
            <person name="Woodage T."/>
            <person name="Zheng X.H."/>
            <person name="Zhong F."/>
        </authorList>
    </citation>
    <scope>NUCLEOTIDE SEQUENCE [LARGE SCALE GENOMIC DNA]</scope>
    <source>
        <strain>BN</strain>
        <strain evidence="7">Sprague-Dawley</strain>
    </source>
</reference>
<keyword evidence="2" id="KW-1064">Adaptive immunity</keyword>
<dbReference type="GO" id="GO:0005576">
    <property type="term" value="C:extracellular region"/>
    <property type="evidence" value="ECO:0007669"/>
    <property type="project" value="UniProtKB-ARBA"/>
</dbReference>
<dbReference type="SMART" id="SM00406">
    <property type="entry name" value="IGv"/>
    <property type="match status" value="1"/>
</dbReference>
<evidence type="ECO:0000313" key="7">
    <source>
        <dbReference type="Proteomes" id="UP000234681"/>
    </source>
</evidence>
<dbReference type="InterPro" id="IPR036179">
    <property type="entry name" value="Ig-like_dom_sf"/>
</dbReference>
<protein>
    <submittedName>
        <fullName evidence="6">RCG21064</fullName>
    </submittedName>
</protein>
<feature type="chain" id="PRO_5039887060" evidence="4">
    <location>
        <begin position="20"/>
        <end position="117"/>
    </location>
</feature>
<keyword evidence="1" id="KW-0391">Immunity</keyword>
<accession>A6KDH6</accession>
<sequence>MKCSWINLFLMALASGVYAEVQLQQSGPELRRPGSSVKLSCKASGYSITDYLMHWVKHRPEHGLEWIGWIDPEDGETKYAQKFQSKATLTADTSSNTAYMQLSSLTSEDTATYFCAR</sequence>
<dbReference type="InterPro" id="IPR013783">
    <property type="entry name" value="Ig-like_fold"/>
</dbReference>
<evidence type="ECO:0000259" key="5">
    <source>
        <dbReference type="PROSITE" id="PS50835"/>
    </source>
</evidence>
<evidence type="ECO:0000313" key="6">
    <source>
        <dbReference type="EMBL" id="EDL89041.1"/>
    </source>
</evidence>
<keyword evidence="4" id="KW-0732">Signal</keyword>
<dbReference type="Proteomes" id="UP000234681">
    <property type="component" value="Chromosome 6"/>
</dbReference>
<evidence type="ECO:0000256" key="3">
    <source>
        <dbReference type="ARBA" id="ARBA00043265"/>
    </source>
</evidence>
<dbReference type="Pfam" id="PF07686">
    <property type="entry name" value="V-set"/>
    <property type="match status" value="1"/>
</dbReference>
<dbReference type="FunFam" id="2.60.40.10:FF:001126">
    <property type="entry name" value="Anti-myosin immunoglobulin heavy chain variable region"/>
    <property type="match status" value="1"/>
</dbReference>
<evidence type="ECO:0000256" key="2">
    <source>
        <dbReference type="ARBA" id="ARBA00023130"/>
    </source>
</evidence>
<evidence type="ECO:0000256" key="1">
    <source>
        <dbReference type="ARBA" id="ARBA00022859"/>
    </source>
</evidence>
<dbReference type="PROSITE" id="PS50835">
    <property type="entry name" value="IG_LIKE"/>
    <property type="match status" value="1"/>
</dbReference>
<keyword evidence="3" id="KW-1280">Immunoglobulin</keyword>
<gene>
    <name evidence="6" type="ORF">rCG_21064</name>
</gene>
<dbReference type="InterPro" id="IPR007110">
    <property type="entry name" value="Ig-like_dom"/>
</dbReference>
<dbReference type="InterPro" id="IPR013106">
    <property type="entry name" value="Ig_V-set"/>
</dbReference>
<dbReference type="SUPFAM" id="SSF48726">
    <property type="entry name" value="Immunoglobulin"/>
    <property type="match status" value="1"/>
</dbReference>
<dbReference type="AlphaFoldDB" id="A6KDH6"/>
<feature type="signal peptide" evidence="4">
    <location>
        <begin position="1"/>
        <end position="19"/>
    </location>
</feature>
<dbReference type="Gene3D" id="2.60.40.10">
    <property type="entry name" value="Immunoglobulins"/>
    <property type="match status" value="1"/>
</dbReference>
<organism evidence="6 7">
    <name type="scientific">Rattus norvegicus</name>
    <name type="common">Rat</name>
    <dbReference type="NCBI Taxonomy" id="10116"/>
    <lineage>
        <taxon>Eukaryota</taxon>
        <taxon>Metazoa</taxon>
        <taxon>Chordata</taxon>
        <taxon>Craniata</taxon>
        <taxon>Vertebrata</taxon>
        <taxon>Euteleostomi</taxon>
        <taxon>Mammalia</taxon>
        <taxon>Eutheria</taxon>
        <taxon>Euarchontoglires</taxon>
        <taxon>Glires</taxon>
        <taxon>Rodentia</taxon>
        <taxon>Myomorpha</taxon>
        <taxon>Muroidea</taxon>
        <taxon>Muridae</taxon>
        <taxon>Murinae</taxon>
        <taxon>Rattus</taxon>
    </lineage>
</organism>
<dbReference type="EMBL" id="CH474038">
    <property type="protein sequence ID" value="EDL89041.1"/>
    <property type="molecule type" value="Genomic_DNA"/>
</dbReference>